<feature type="compositionally biased region" description="Polar residues" evidence="1">
    <location>
        <begin position="19"/>
        <end position="36"/>
    </location>
</feature>
<feature type="region of interest" description="Disordered" evidence="1">
    <location>
        <begin position="329"/>
        <end position="363"/>
    </location>
</feature>
<proteinExistence type="predicted"/>
<dbReference type="EMBL" id="CM003609">
    <property type="protein sequence ID" value="KYP64594.1"/>
    <property type="molecule type" value="Genomic_DNA"/>
</dbReference>
<evidence type="ECO:0000313" key="3">
    <source>
        <dbReference type="Proteomes" id="UP000075243"/>
    </source>
</evidence>
<dbReference type="STRING" id="3821.A0A151TC53"/>
<dbReference type="OMA" id="RYSCAHE"/>
<dbReference type="Gramene" id="C.cajan_18652.t">
    <property type="protein sequence ID" value="C.cajan_18652.t.cds1"/>
    <property type="gene ID" value="C.cajan_18652"/>
</dbReference>
<dbReference type="AlphaFoldDB" id="A0A151TC53"/>
<evidence type="ECO:0000256" key="1">
    <source>
        <dbReference type="SAM" id="MobiDB-lite"/>
    </source>
</evidence>
<name>A0A151TC53_CAJCA</name>
<organism evidence="2 3">
    <name type="scientific">Cajanus cajan</name>
    <name type="common">Pigeon pea</name>
    <name type="synonym">Cajanus indicus</name>
    <dbReference type="NCBI Taxonomy" id="3821"/>
    <lineage>
        <taxon>Eukaryota</taxon>
        <taxon>Viridiplantae</taxon>
        <taxon>Streptophyta</taxon>
        <taxon>Embryophyta</taxon>
        <taxon>Tracheophyta</taxon>
        <taxon>Spermatophyta</taxon>
        <taxon>Magnoliopsida</taxon>
        <taxon>eudicotyledons</taxon>
        <taxon>Gunneridae</taxon>
        <taxon>Pentapetalae</taxon>
        <taxon>rosids</taxon>
        <taxon>fabids</taxon>
        <taxon>Fabales</taxon>
        <taxon>Fabaceae</taxon>
        <taxon>Papilionoideae</taxon>
        <taxon>50 kb inversion clade</taxon>
        <taxon>NPAAA clade</taxon>
        <taxon>indigoferoid/millettioid clade</taxon>
        <taxon>Phaseoleae</taxon>
        <taxon>Cajanus</taxon>
    </lineage>
</organism>
<evidence type="ECO:0000313" key="2">
    <source>
        <dbReference type="EMBL" id="KYP64594.1"/>
    </source>
</evidence>
<dbReference type="PANTHER" id="PTHR33472">
    <property type="entry name" value="OS01G0106600 PROTEIN"/>
    <property type="match status" value="1"/>
</dbReference>
<feature type="region of interest" description="Disordered" evidence="1">
    <location>
        <begin position="1"/>
        <end position="202"/>
    </location>
</feature>
<reference evidence="2 3" key="1">
    <citation type="journal article" date="2012" name="Nat. Biotechnol.">
        <title>Draft genome sequence of pigeonpea (Cajanus cajan), an orphan legume crop of resource-poor farmers.</title>
        <authorList>
            <person name="Varshney R.K."/>
            <person name="Chen W."/>
            <person name="Li Y."/>
            <person name="Bharti A.K."/>
            <person name="Saxena R.K."/>
            <person name="Schlueter J.A."/>
            <person name="Donoghue M.T."/>
            <person name="Azam S."/>
            <person name="Fan G."/>
            <person name="Whaley A.M."/>
            <person name="Farmer A.D."/>
            <person name="Sheridan J."/>
            <person name="Iwata A."/>
            <person name="Tuteja R."/>
            <person name="Penmetsa R.V."/>
            <person name="Wu W."/>
            <person name="Upadhyaya H.D."/>
            <person name="Yang S.P."/>
            <person name="Shah T."/>
            <person name="Saxena K.B."/>
            <person name="Michael T."/>
            <person name="McCombie W.R."/>
            <person name="Yang B."/>
            <person name="Zhang G."/>
            <person name="Yang H."/>
            <person name="Wang J."/>
            <person name="Spillane C."/>
            <person name="Cook D.R."/>
            <person name="May G.D."/>
            <person name="Xu X."/>
            <person name="Jackson S.A."/>
        </authorList>
    </citation>
    <scope>NUCLEOTIDE SEQUENCE [LARGE SCALE GENOMIC DNA]</scope>
    <source>
        <strain evidence="3">cv. Asha</strain>
    </source>
</reference>
<dbReference type="Proteomes" id="UP000075243">
    <property type="component" value="Chromosome 7"/>
</dbReference>
<gene>
    <name evidence="2" type="ORF">KK1_019196</name>
</gene>
<dbReference type="PANTHER" id="PTHR33472:SF24">
    <property type="entry name" value="VEGETATIVE CELL WALL PROTEIN GP1-LIKE"/>
    <property type="match status" value="1"/>
</dbReference>
<feature type="compositionally biased region" description="Basic and acidic residues" evidence="1">
    <location>
        <begin position="234"/>
        <end position="249"/>
    </location>
</feature>
<feature type="region of interest" description="Disordered" evidence="1">
    <location>
        <begin position="263"/>
        <end position="290"/>
    </location>
</feature>
<feature type="compositionally biased region" description="Basic and acidic residues" evidence="1">
    <location>
        <begin position="352"/>
        <end position="363"/>
    </location>
</feature>
<sequence length="363" mass="39254">MPRNKQQCGFRIPWIAGPSSESHSLSPKQKSKSVSTHRPPFRPPGIASNPPQPLPPQGTPKTEPQKVSKSLPSHSPAPSVIIDSPLSSLPEPPSTPSEPNVKELDSTSNSNSNSNAPLETQSKPHQPKSDNIKRGPSIPMPKKSELDETPDKKQTMMFATSNPSGKDMKVVTPASTSATMSLSNEGNENPTKDDNISSLNPTLSVDDKAVSVVTLAGDNRGVTMHVAGSQSTRPKPEGKSTSTEKDEAGKTYVNSNIQSINNSIMSHGSINGRDPGVRVILPQPPQPEVKQPCLEMKQPCLEKPKAEASINRAERAYRPVVRRRCLRALMLEPSDSDPDNPDKPRRHGCKFRCGDNTKGKDTL</sequence>
<protein>
    <submittedName>
        <fullName evidence="2">Uncharacterized protein</fullName>
    </submittedName>
</protein>
<keyword evidence="3" id="KW-1185">Reference proteome</keyword>
<feature type="region of interest" description="Disordered" evidence="1">
    <location>
        <begin position="224"/>
        <end position="250"/>
    </location>
</feature>
<dbReference type="OrthoDB" id="1709592at2759"/>
<accession>A0A151TC53</accession>
<feature type="compositionally biased region" description="Polar residues" evidence="1">
    <location>
        <begin position="173"/>
        <end position="189"/>
    </location>
</feature>
<feature type="compositionally biased region" description="Basic and acidic residues" evidence="1">
    <location>
        <begin position="142"/>
        <end position="154"/>
    </location>
</feature>